<dbReference type="OrthoDB" id="1046984at2"/>
<dbReference type="InterPro" id="IPR003594">
    <property type="entry name" value="HATPase_dom"/>
</dbReference>
<dbReference type="PROSITE" id="PS50110">
    <property type="entry name" value="RESPONSE_REGULATORY"/>
    <property type="match status" value="1"/>
</dbReference>
<evidence type="ECO:0000256" key="1">
    <source>
        <dbReference type="ARBA" id="ARBA00000085"/>
    </source>
</evidence>
<dbReference type="SUPFAM" id="SSF52172">
    <property type="entry name" value="CheY-like"/>
    <property type="match status" value="1"/>
</dbReference>
<dbReference type="InterPro" id="IPR011006">
    <property type="entry name" value="CheY-like_superfamily"/>
</dbReference>
<evidence type="ECO:0000256" key="7">
    <source>
        <dbReference type="ARBA" id="ARBA00022679"/>
    </source>
</evidence>
<keyword evidence="9" id="KW-0418">Kinase</keyword>
<keyword evidence="5" id="KW-0997">Cell inner membrane</keyword>
<dbReference type="InterPro" id="IPR036097">
    <property type="entry name" value="HisK_dim/P_sf"/>
</dbReference>
<keyword evidence="10" id="KW-0547">Nucleotide-binding</keyword>
<sequence length="804" mass="90765">MVQRPKALKFKVVAGYLLLFATAVISVWFVYTEILKIARPVQNAGDNNKIVRISNTIASLYASEAIGRNSILTGDAKDLRHYNRLTDSISREIDSIKKEVDPAQVQKLDSVQMLLSRKKNSIAEIIQYRKTYTADNTFTKAIYGINIARDSIWTAIKPVKMTKVYEWRKVANALLTPKQLDSLSKLPVSNDSLVMAFENVINRLAIKDNKLKDQLYRREQKMLEENRLISDQLRFTLASVENEFVQKTYKNIYASQSALANTVKTMAWVGAVTLFFLIVFAYIIISDLTTQQNYRKKLEVLNLENEELLRSKSMLMATVTHDLQTPLGSIIGFHDLIKKLGVTPKQSHYLANIKESANYILKLVNDLLDFSRLENNRITIEKSGFNMKHVIEAACRSLEPMAFDKNVELTWDIEEELNANFTSDPYRIKQVLTNLISNALKFTHEGSVEITAKIEGNTIIISVLDTGIGIAKENHSAVFKEFTQAHHGIEKKFGGTGLGLTISKKIIELLDGTISLESQEGQGSIFTITLPAIPAKNDEIASNTTLAKPNMYNLLKGKKILMVDDDNVQLLLMKELFMHYPVTVVTEINSASALHLIENEHFDVLLTDIQMPIMDGFELVKQIRQHSNTAIANMPAIALSGKRDLVPQDYIVRGFTAHHPKPIQIEQLLELVAGIFSENGVFDSNLLHLSGNDTLYSLKSLLQFTHNDPESLNTILETFIESARDNCEVLQDAAIADDMDMVAQTAHKMIPMLRQMEVYSIVEKLLPLEDRTITFNTGELKLYTDDICLRIDELCTKLETEMVK</sequence>
<comment type="caution">
    <text evidence="19">The sequence shown here is derived from an EMBL/GenBank/DDBJ whole genome shotgun (WGS) entry which is preliminary data.</text>
</comment>
<comment type="catalytic activity">
    <reaction evidence="1">
        <text>ATP + protein L-histidine = ADP + protein N-phospho-L-histidine.</text>
        <dbReference type="EC" id="2.7.13.3"/>
    </reaction>
</comment>
<dbReference type="SMART" id="SM00388">
    <property type="entry name" value="HisKA"/>
    <property type="match status" value="1"/>
</dbReference>
<dbReference type="SMART" id="SM00448">
    <property type="entry name" value="REC"/>
    <property type="match status" value="1"/>
</dbReference>
<evidence type="ECO:0000256" key="5">
    <source>
        <dbReference type="ARBA" id="ARBA00022519"/>
    </source>
</evidence>
<evidence type="ECO:0000256" key="6">
    <source>
        <dbReference type="ARBA" id="ARBA00022553"/>
    </source>
</evidence>
<evidence type="ECO:0000256" key="4">
    <source>
        <dbReference type="ARBA" id="ARBA00022475"/>
    </source>
</evidence>
<dbReference type="GO" id="GO:0000155">
    <property type="term" value="F:phosphorelay sensor kinase activity"/>
    <property type="evidence" value="ECO:0007669"/>
    <property type="project" value="InterPro"/>
</dbReference>
<protein>
    <recommendedName>
        <fullName evidence="3">histidine kinase</fullName>
        <ecNumber evidence="3">2.7.13.3</ecNumber>
    </recommendedName>
</protein>
<dbReference type="FunFam" id="3.30.565.10:FF:000010">
    <property type="entry name" value="Sensor histidine kinase RcsC"/>
    <property type="match status" value="1"/>
</dbReference>
<dbReference type="CDD" id="cd00082">
    <property type="entry name" value="HisKA"/>
    <property type="match status" value="1"/>
</dbReference>
<feature type="modified residue" description="Phosphohistidine" evidence="13">
    <location>
        <position position="747"/>
    </location>
</feature>
<evidence type="ECO:0000256" key="11">
    <source>
        <dbReference type="ARBA" id="ARBA00022989"/>
    </source>
</evidence>
<evidence type="ECO:0000256" key="3">
    <source>
        <dbReference type="ARBA" id="ARBA00012438"/>
    </source>
</evidence>
<feature type="modified residue" description="4-aspartylphosphate" evidence="14">
    <location>
        <position position="608"/>
    </location>
</feature>
<dbReference type="Gene3D" id="3.30.565.10">
    <property type="entry name" value="Histidine kinase-like ATPase, C-terminal domain"/>
    <property type="match status" value="1"/>
</dbReference>
<reference evidence="19 20" key="1">
    <citation type="submission" date="2013-09" db="EMBL/GenBank/DDBJ databases">
        <authorList>
            <person name="Zeng Z."/>
            <person name="Chen C."/>
        </authorList>
    </citation>
    <scope>NUCLEOTIDE SEQUENCE [LARGE SCALE GENOMIC DNA]</scope>
    <source>
        <strain evidence="19 20">WB 3.3-2</strain>
    </source>
</reference>
<evidence type="ECO:0000256" key="12">
    <source>
        <dbReference type="ARBA" id="ARBA00023136"/>
    </source>
</evidence>
<evidence type="ECO:0000256" key="9">
    <source>
        <dbReference type="ARBA" id="ARBA00022777"/>
    </source>
</evidence>
<dbReference type="Pfam" id="PF02518">
    <property type="entry name" value="HATPase_c"/>
    <property type="match status" value="1"/>
</dbReference>
<dbReference type="CDD" id="cd16922">
    <property type="entry name" value="HATPase_EvgS-ArcB-TorS-like"/>
    <property type="match status" value="1"/>
</dbReference>
<dbReference type="SMART" id="SM00387">
    <property type="entry name" value="HATPase_c"/>
    <property type="match status" value="1"/>
</dbReference>
<evidence type="ECO:0000256" key="8">
    <source>
        <dbReference type="ARBA" id="ARBA00022692"/>
    </source>
</evidence>
<dbReference type="InterPro" id="IPR008207">
    <property type="entry name" value="Sig_transdc_His_kin_Hpt_dom"/>
</dbReference>
<dbReference type="SUPFAM" id="SSF47384">
    <property type="entry name" value="Homodimeric domain of signal transducing histidine kinase"/>
    <property type="match status" value="1"/>
</dbReference>
<dbReference type="InterPro" id="IPR004358">
    <property type="entry name" value="Sig_transdc_His_kin-like_C"/>
</dbReference>
<evidence type="ECO:0000313" key="20">
    <source>
        <dbReference type="Proteomes" id="UP000030152"/>
    </source>
</evidence>
<dbReference type="Gene3D" id="3.40.50.2300">
    <property type="match status" value="1"/>
</dbReference>
<evidence type="ECO:0000313" key="19">
    <source>
        <dbReference type="EMBL" id="KGO86005.1"/>
    </source>
</evidence>
<dbReference type="PRINTS" id="PR00344">
    <property type="entry name" value="BCTRLSENSOR"/>
</dbReference>
<dbReference type="PROSITE" id="PS50894">
    <property type="entry name" value="HPT"/>
    <property type="match status" value="1"/>
</dbReference>
<keyword evidence="20" id="KW-1185">Reference proteome</keyword>
<dbReference type="InterPro" id="IPR005467">
    <property type="entry name" value="His_kinase_dom"/>
</dbReference>
<feature type="transmembrane region" description="Helical" evidence="15">
    <location>
        <begin position="12"/>
        <end position="31"/>
    </location>
</feature>
<dbReference type="SUPFAM" id="SSF47226">
    <property type="entry name" value="Histidine-containing phosphotransfer domain, HPT domain"/>
    <property type="match status" value="1"/>
</dbReference>
<keyword evidence="8 15" id="KW-0812">Transmembrane</keyword>
<proteinExistence type="predicted"/>
<feature type="transmembrane region" description="Helical" evidence="15">
    <location>
        <begin position="266"/>
        <end position="285"/>
    </location>
</feature>
<dbReference type="Pfam" id="PF00512">
    <property type="entry name" value="HisKA"/>
    <property type="match status" value="1"/>
</dbReference>
<gene>
    <name evidence="19" type="ORF">Q765_13165</name>
</gene>
<organism evidence="19 20">
    <name type="scientific">Flavobacterium rivuli WB 3.3-2 = DSM 21788</name>
    <dbReference type="NCBI Taxonomy" id="1121895"/>
    <lineage>
        <taxon>Bacteria</taxon>
        <taxon>Pseudomonadati</taxon>
        <taxon>Bacteroidota</taxon>
        <taxon>Flavobacteriia</taxon>
        <taxon>Flavobacteriales</taxon>
        <taxon>Flavobacteriaceae</taxon>
        <taxon>Flavobacterium</taxon>
    </lineage>
</organism>
<dbReference type="InterPro" id="IPR001789">
    <property type="entry name" value="Sig_transdc_resp-reg_receiver"/>
</dbReference>
<keyword evidence="6 14" id="KW-0597">Phosphoprotein</keyword>
<keyword evidence="11 15" id="KW-1133">Transmembrane helix</keyword>
<keyword evidence="10" id="KW-0067">ATP-binding</keyword>
<accession>A0A0A2MCJ5</accession>
<dbReference type="InterPro" id="IPR003661">
    <property type="entry name" value="HisK_dim/P_dom"/>
</dbReference>
<dbReference type="EMBL" id="JRLX01000014">
    <property type="protein sequence ID" value="KGO86005.1"/>
    <property type="molecule type" value="Genomic_DNA"/>
</dbReference>
<comment type="subcellular location">
    <subcellularLocation>
        <location evidence="2">Cell inner membrane</location>
        <topology evidence="2">Multi-pass membrane protein</topology>
    </subcellularLocation>
</comment>
<evidence type="ECO:0000256" key="15">
    <source>
        <dbReference type="SAM" id="Phobius"/>
    </source>
</evidence>
<dbReference type="STRING" id="1121895.GCA_000378485_03573"/>
<keyword evidence="12 15" id="KW-0472">Membrane</keyword>
<dbReference type="RefSeq" id="WP_020214747.1">
    <property type="nucleotide sequence ID" value="NZ_JRLX01000014.1"/>
</dbReference>
<dbReference type="Proteomes" id="UP000030152">
    <property type="component" value="Unassembled WGS sequence"/>
</dbReference>
<dbReference type="InterPro" id="IPR036641">
    <property type="entry name" value="HPT_dom_sf"/>
</dbReference>
<feature type="domain" description="HPt" evidence="18">
    <location>
        <begin position="708"/>
        <end position="804"/>
    </location>
</feature>
<evidence type="ECO:0000256" key="10">
    <source>
        <dbReference type="ARBA" id="ARBA00022840"/>
    </source>
</evidence>
<dbReference type="PROSITE" id="PS50109">
    <property type="entry name" value="HIS_KIN"/>
    <property type="match status" value="1"/>
</dbReference>
<evidence type="ECO:0000259" key="17">
    <source>
        <dbReference type="PROSITE" id="PS50110"/>
    </source>
</evidence>
<name>A0A0A2MCJ5_9FLAO</name>
<keyword evidence="4" id="KW-1003">Cell membrane</keyword>
<dbReference type="GO" id="GO:0005886">
    <property type="term" value="C:plasma membrane"/>
    <property type="evidence" value="ECO:0007669"/>
    <property type="project" value="UniProtKB-SubCell"/>
</dbReference>
<dbReference type="EC" id="2.7.13.3" evidence="3"/>
<dbReference type="InterPro" id="IPR036890">
    <property type="entry name" value="HATPase_C_sf"/>
</dbReference>
<dbReference type="AlphaFoldDB" id="A0A0A2MCJ5"/>
<evidence type="ECO:0000256" key="13">
    <source>
        <dbReference type="PROSITE-ProRule" id="PRU00110"/>
    </source>
</evidence>
<evidence type="ECO:0000256" key="14">
    <source>
        <dbReference type="PROSITE-ProRule" id="PRU00169"/>
    </source>
</evidence>
<keyword evidence="7" id="KW-0808">Transferase</keyword>
<dbReference type="Gene3D" id="1.10.287.130">
    <property type="match status" value="1"/>
</dbReference>
<dbReference type="eggNOG" id="COG2205">
    <property type="taxonomic scope" value="Bacteria"/>
</dbReference>
<dbReference type="SUPFAM" id="SSF55874">
    <property type="entry name" value="ATPase domain of HSP90 chaperone/DNA topoisomerase II/histidine kinase"/>
    <property type="match status" value="1"/>
</dbReference>
<feature type="domain" description="Response regulatory" evidence="17">
    <location>
        <begin position="559"/>
        <end position="676"/>
    </location>
</feature>
<evidence type="ECO:0000259" key="18">
    <source>
        <dbReference type="PROSITE" id="PS50894"/>
    </source>
</evidence>
<feature type="domain" description="Histidine kinase" evidence="16">
    <location>
        <begin position="318"/>
        <end position="534"/>
    </location>
</feature>
<dbReference type="PANTHER" id="PTHR43047">
    <property type="entry name" value="TWO-COMPONENT HISTIDINE PROTEIN KINASE"/>
    <property type="match status" value="1"/>
</dbReference>
<dbReference type="Gene3D" id="1.20.120.160">
    <property type="entry name" value="HPT domain"/>
    <property type="match status" value="1"/>
</dbReference>
<evidence type="ECO:0000259" key="16">
    <source>
        <dbReference type="PROSITE" id="PS50109"/>
    </source>
</evidence>
<evidence type="ECO:0000256" key="2">
    <source>
        <dbReference type="ARBA" id="ARBA00004429"/>
    </source>
</evidence>
<dbReference type="Pfam" id="PF00072">
    <property type="entry name" value="Response_reg"/>
    <property type="match status" value="1"/>
</dbReference>